<keyword evidence="3" id="KW-0663">Pyridoxal phosphate</keyword>
<dbReference type="PANTHER" id="PTHR48097:SF9">
    <property type="entry name" value="L-THREONINE ALDOLASE"/>
    <property type="match status" value="1"/>
</dbReference>
<dbReference type="InterPro" id="IPR015421">
    <property type="entry name" value="PyrdxlP-dep_Trfase_major"/>
</dbReference>
<protein>
    <recommendedName>
        <fullName evidence="5">Aromatic amino acid beta-eliminating lyase/threonine aldolase domain-containing protein</fullName>
    </recommendedName>
</protein>
<dbReference type="InterPro" id="IPR015422">
    <property type="entry name" value="PyrdxlP-dep_Trfase_small"/>
</dbReference>
<comment type="similarity">
    <text evidence="2">Belongs to the threonine aldolase family.</text>
</comment>
<dbReference type="PIRSF" id="PIRSF017617">
    <property type="entry name" value="Thr_aldolase"/>
    <property type="match status" value="1"/>
</dbReference>
<dbReference type="InterPro" id="IPR001597">
    <property type="entry name" value="ArAA_b-elim_lyase/Thr_aldolase"/>
</dbReference>
<dbReference type="NCBIfam" id="NF041359">
    <property type="entry name" value="GntG_guanitoxin"/>
    <property type="match status" value="1"/>
</dbReference>
<dbReference type="CDD" id="cd06502">
    <property type="entry name" value="TA_like"/>
    <property type="match status" value="1"/>
</dbReference>
<proteinExistence type="inferred from homology"/>
<evidence type="ECO:0000256" key="1">
    <source>
        <dbReference type="ARBA" id="ARBA00001933"/>
    </source>
</evidence>
<evidence type="ECO:0000259" key="5">
    <source>
        <dbReference type="Pfam" id="PF01212"/>
    </source>
</evidence>
<organism evidence="6">
    <name type="scientific">marine metagenome</name>
    <dbReference type="NCBI Taxonomy" id="408172"/>
    <lineage>
        <taxon>unclassified sequences</taxon>
        <taxon>metagenomes</taxon>
        <taxon>ecological metagenomes</taxon>
    </lineage>
</organism>
<dbReference type="GO" id="GO:0006567">
    <property type="term" value="P:L-threonine catabolic process"/>
    <property type="evidence" value="ECO:0007669"/>
    <property type="project" value="TreeGrafter"/>
</dbReference>
<dbReference type="FunFam" id="3.90.1150.10:FF:000041">
    <property type="entry name" value="Low-specificity L-threonine aldolase"/>
    <property type="match status" value="1"/>
</dbReference>
<dbReference type="SUPFAM" id="SSF53383">
    <property type="entry name" value="PLP-dependent transferases"/>
    <property type="match status" value="1"/>
</dbReference>
<dbReference type="InterPro" id="IPR015424">
    <property type="entry name" value="PyrdxlP-dep_Trfase"/>
</dbReference>
<feature type="domain" description="Aromatic amino acid beta-eliminating lyase/threonine aldolase" evidence="5">
    <location>
        <begin position="3"/>
        <end position="286"/>
    </location>
</feature>
<accession>A0A381S2P2</accession>
<dbReference type="PANTHER" id="PTHR48097">
    <property type="entry name" value="L-THREONINE ALDOLASE-RELATED"/>
    <property type="match status" value="1"/>
</dbReference>
<dbReference type="GO" id="GO:0006545">
    <property type="term" value="P:glycine biosynthetic process"/>
    <property type="evidence" value="ECO:0007669"/>
    <property type="project" value="TreeGrafter"/>
</dbReference>
<dbReference type="GO" id="GO:0005829">
    <property type="term" value="C:cytosol"/>
    <property type="evidence" value="ECO:0007669"/>
    <property type="project" value="TreeGrafter"/>
</dbReference>
<dbReference type="Gene3D" id="3.90.1150.10">
    <property type="entry name" value="Aspartate Aminotransferase, domain 1"/>
    <property type="match status" value="1"/>
</dbReference>
<evidence type="ECO:0000313" key="6">
    <source>
        <dbReference type="EMBL" id="SUZ96497.1"/>
    </source>
</evidence>
<sequence>MIDLRSDTITLPTEGMMHAIANAKLGDDVLDEDPTVHELEKKSCEITGKEAALFVPSGTMANLTAVLAHCERGDEVILGDQAHTFLYEAGGISSLGGIHSHQLKNQDDGTLALDDIRNAIRTENVHFPRTRLICLENTHNRCFGFPLHLDYLHSVRSIADENALKLHVDGARLFNAAVALGISVEELCGPVDSTTFCLSKGLSAPVGSLVCGNTDFIYKVKRLRKVLGGGMRQAGILAAAGIEALETMVDQLALDHHHAKVLADGLSSVDGLHCNPEFVPTNIVYFLLERENITGQELVSVMEKNGIQFFELSPKRFRLVTHAGIEEKDVFKTIEIFRKVMHE</sequence>
<dbReference type="InterPro" id="IPR023603">
    <property type="entry name" value="Low_specificity_L-TA-like"/>
</dbReference>
<dbReference type="GO" id="GO:0008732">
    <property type="term" value="F:L-allo-threonine aldolase activity"/>
    <property type="evidence" value="ECO:0007669"/>
    <property type="project" value="TreeGrafter"/>
</dbReference>
<gene>
    <name evidence="6" type="ORF">METZ01_LOCUS49351</name>
</gene>
<evidence type="ECO:0000256" key="4">
    <source>
        <dbReference type="ARBA" id="ARBA00023239"/>
    </source>
</evidence>
<dbReference type="Gene3D" id="3.40.640.10">
    <property type="entry name" value="Type I PLP-dependent aspartate aminotransferase-like (Major domain)"/>
    <property type="match status" value="1"/>
</dbReference>
<evidence type="ECO:0000256" key="2">
    <source>
        <dbReference type="ARBA" id="ARBA00006966"/>
    </source>
</evidence>
<comment type="cofactor">
    <cofactor evidence="1">
        <name>pyridoxal 5'-phosphate</name>
        <dbReference type="ChEBI" id="CHEBI:597326"/>
    </cofactor>
</comment>
<dbReference type="EMBL" id="UINC01002421">
    <property type="protein sequence ID" value="SUZ96497.1"/>
    <property type="molecule type" value="Genomic_DNA"/>
</dbReference>
<keyword evidence="4" id="KW-0456">Lyase</keyword>
<dbReference type="NCBIfam" id="NF007825">
    <property type="entry name" value="PRK10534.1"/>
    <property type="match status" value="1"/>
</dbReference>
<reference evidence="6" key="1">
    <citation type="submission" date="2018-05" db="EMBL/GenBank/DDBJ databases">
        <authorList>
            <person name="Lanie J.A."/>
            <person name="Ng W.-L."/>
            <person name="Kazmierczak K.M."/>
            <person name="Andrzejewski T.M."/>
            <person name="Davidsen T.M."/>
            <person name="Wayne K.J."/>
            <person name="Tettelin H."/>
            <person name="Glass J.I."/>
            <person name="Rusch D."/>
            <person name="Podicherti R."/>
            <person name="Tsui H.-C.T."/>
            <person name="Winkler M.E."/>
        </authorList>
    </citation>
    <scope>NUCLEOTIDE SEQUENCE</scope>
</reference>
<evidence type="ECO:0000256" key="3">
    <source>
        <dbReference type="ARBA" id="ARBA00022898"/>
    </source>
</evidence>
<name>A0A381S2P2_9ZZZZ</name>
<dbReference type="FunFam" id="3.40.640.10:FF:000030">
    <property type="entry name" value="Low-specificity L-threonine aldolase"/>
    <property type="match status" value="1"/>
</dbReference>
<dbReference type="AlphaFoldDB" id="A0A381S2P2"/>
<dbReference type="Pfam" id="PF01212">
    <property type="entry name" value="Beta_elim_lyase"/>
    <property type="match status" value="1"/>
</dbReference>